<comment type="caution">
    <text evidence="1">The sequence shown here is derived from an EMBL/GenBank/DDBJ whole genome shotgun (WGS) entry which is preliminary data.</text>
</comment>
<dbReference type="AlphaFoldDB" id="J9FCK6"/>
<proteinExistence type="predicted"/>
<accession>J9FCK6</accession>
<protein>
    <submittedName>
        <fullName evidence="1">Uncharacterized protein</fullName>
    </submittedName>
</protein>
<sequence length="35" mass="3702">MATGLTSCISAAPNVTMKAISMRPTILMATWTCMP</sequence>
<organism evidence="1">
    <name type="scientific">gut metagenome</name>
    <dbReference type="NCBI Taxonomy" id="749906"/>
    <lineage>
        <taxon>unclassified sequences</taxon>
        <taxon>metagenomes</taxon>
        <taxon>organismal metagenomes</taxon>
    </lineage>
</organism>
<gene>
    <name evidence="1" type="ORF">EVA_19276</name>
</gene>
<reference evidence="1" key="1">
    <citation type="journal article" date="2012" name="PLoS ONE">
        <title>Gene sets for utilization of primary and secondary nutrition supplies in the distal gut of endangered iberian lynx.</title>
        <authorList>
            <person name="Alcaide M."/>
            <person name="Messina E."/>
            <person name="Richter M."/>
            <person name="Bargiela R."/>
            <person name="Peplies J."/>
            <person name="Huws S.A."/>
            <person name="Newbold C.J."/>
            <person name="Golyshin P.N."/>
            <person name="Simon M.A."/>
            <person name="Lopez G."/>
            <person name="Yakimov M.M."/>
            <person name="Ferrer M."/>
        </authorList>
    </citation>
    <scope>NUCLEOTIDE SEQUENCE</scope>
</reference>
<evidence type="ECO:0000313" key="1">
    <source>
        <dbReference type="EMBL" id="EJW92616.1"/>
    </source>
</evidence>
<name>J9FCK6_9ZZZZ</name>
<dbReference type="EMBL" id="AMCI01007439">
    <property type="protein sequence ID" value="EJW92616.1"/>
    <property type="molecule type" value="Genomic_DNA"/>
</dbReference>